<dbReference type="RefSeq" id="XP_021807708.1">
    <property type="nucleotide sequence ID" value="XM_021952016.1"/>
</dbReference>
<dbReference type="GeneID" id="110751541"/>
<dbReference type="PANTHER" id="PTHR31286:SF60">
    <property type="entry name" value="PROTEIN, PUTATIVE-RELATED"/>
    <property type="match status" value="1"/>
</dbReference>
<protein>
    <submittedName>
        <fullName evidence="3">Uncharacterized protein LOC110751541</fullName>
    </submittedName>
</protein>
<organism evidence="2 3">
    <name type="scientific">Prunus avium</name>
    <name type="common">Cherry</name>
    <name type="synonym">Cerasus avium</name>
    <dbReference type="NCBI Taxonomy" id="42229"/>
    <lineage>
        <taxon>Eukaryota</taxon>
        <taxon>Viridiplantae</taxon>
        <taxon>Streptophyta</taxon>
        <taxon>Embryophyta</taxon>
        <taxon>Tracheophyta</taxon>
        <taxon>Spermatophyta</taxon>
        <taxon>Magnoliopsida</taxon>
        <taxon>eudicotyledons</taxon>
        <taxon>Gunneridae</taxon>
        <taxon>Pentapetalae</taxon>
        <taxon>rosids</taxon>
        <taxon>fabids</taxon>
        <taxon>Rosales</taxon>
        <taxon>Rosaceae</taxon>
        <taxon>Amygdaloideae</taxon>
        <taxon>Amygdaleae</taxon>
        <taxon>Prunus</taxon>
    </lineage>
</organism>
<accession>A0A6P5S1A3</accession>
<proteinExistence type="predicted"/>
<sequence>MAAIVCPWGFLVNDGLNQDNSKNGLAPPKARTFASIVSDTTESSIALSQLPIPTVRGEVTYIKISEDVYQEQLRTCRSNLIGRLLLRKGSMPMKTVDLKRALSVLWRLHGDWRLIPLGKGYFDIHLDTEDDMRRIWGGGACTLANGIFRLSQWVPDFQPGMVVPQTHAQVWVKFFGLSQDYWHPRTLMEIARGIGTPLQLDNATRERLYGYFARVLVDVDLTGELPSSIMVERENYGFPETHFNKEQQLPPKCSTDGQGAKQIYRPVPKSTAIDNSISLGPTATHTPGMPVDVVSASAIVDAVIERAALDHSEAIPDIVANEQVISQEDHELIAPHHPADVQGDNFVLKQVRPFPALEASAPSHDPRPRPHSWHDIFFEEAETQTNVSNNSDTIASPTLTHPVLGNEDHGCNARGSVSAPASHVIISQSNDAEDSNQSLYLVLTKSQRKRMRKQACDIDRTVPAVSYTLRDRATIKKGY</sequence>
<dbReference type="Pfam" id="PF14111">
    <property type="entry name" value="DUF4283"/>
    <property type="match status" value="1"/>
</dbReference>
<evidence type="ECO:0000313" key="2">
    <source>
        <dbReference type="Proteomes" id="UP000515124"/>
    </source>
</evidence>
<evidence type="ECO:0000259" key="1">
    <source>
        <dbReference type="Pfam" id="PF14111"/>
    </source>
</evidence>
<dbReference type="KEGG" id="pavi:110751541"/>
<dbReference type="AlphaFoldDB" id="A0A6P5S1A3"/>
<dbReference type="Proteomes" id="UP000515124">
    <property type="component" value="Unplaced"/>
</dbReference>
<evidence type="ECO:0000313" key="3">
    <source>
        <dbReference type="RefSeq" id="XP_021807708.1"/>
    </source>
</evidence>
<dbReference type="InterPro" id="IPR025558">
    <property type="entry name" value="DUF4283"/>
</dbReference>
<feature type="domain" description="DUF4283" evidence="1">
    <location>
        <begin position="76"/>
        <end position="159"/>
    </location>
</feature>
<dbReference type="InterPro" id="IPR040256">
    <property type="entry name" value="At4g02000-like"/>
</dbReference>
<keyword evidence="2" id="KW-1185">Reference proteome</keyword>
<dbReference type="PANTHER" id="PTHR31286">
    <property type="entry name" value="GLYCINE-RICH CELL WALL STRUCTURAL PROTEIN 1.8-LIKE"/>
    <property type="match status" value="1"/>
</dbReference>
<gene>
    <name evidence="3" type="primary">LOC110751541</name>
</gene>
<reference evidence="3" key="1">
    <citation type="submission" date="2025-08" db="UniProtKB">
        <authorList>
            <consortium name="RefSeq"/>
        </authorList>
    </citation>
    <scope>IDENTIFICATION</scope>
</reference>
<name>A0A6P5S1A3_PRUAV</name>